<evidence type="ECO:0000256" key="4">
    <source>
        <dbReference type="ARBA" id="ARBA00023235"/>
    </source>
</evidence>
<feature type="repeat" description="TPR" evidence="5">
    <location>
        <begin position="353"/>
        <end position="386"/>
    </location>
</feature>
<dbReference type="SMART" id="SM00028">
    <property type="entry name" value="TPR"/>
    <property type="match status" value="3"/>
</dbReference>
<gene>
    <name evidence="6" type="ORF">IMSHALPRED_010559</name>
</gene>
<protein>
    <recommendedName>
        <fullName evidence="2">peptidylprolyl isomerase</fullName>
        <ecNumber evidence="2">5.2.1.8</ecNumber>
    </recommendedName>
</protein>
<dbReference type="PANTHER" id="PTHR46512:SF9">
    <property type="entry name" value="PEPTIDYLPROLYL ISOMERASE"/>
    <property type="match status" value="1"/>
</dbReference>
<comment type="catalytic activity">
    <reaction evidence="1">
        <text>[protein]-peptidylproline (omega=180) = [protein]-peptidylproline (omega=0)</text>
        <dbReference type="Rhea" id="RHEA:16237"/>
        <dbReference type="Rhea" id="RHEA-COMP:10747"/>
        <dbReference type="Rhea" id="RHEA-COMP:10748"/>
        <dbReference type="ChEBI" id="CHEBI:83833"/>
        <dbReference type="ChEBI" id="CHEBI:83834"/>
        <dbReference type="EC" id="5.2.1.8"/>
    </reaction>
</comment>
<dbReference type="EC" id="5.2.1.8" evidence="2"/>
<reference evidence="6" key="1">
    <citation type="submission" date="2021-03" db="EMBL/GenBank/DDBJ databases">
        <authorList>
            <person name="Tagirdzhanova G."/>
        </authorList>
    </citation>
    <scope>NUCLEOTIDE SEQUENCE</scope>
</reference>
<comment type="caution">
    <text evidence="6">The sequence shown here is derived from an EMBL/GenBank/DDBJ whole genome shotgun (WGS) entry which is preliminary data.</text>
</comment>
<evidence type="ECO:0000256" key="1">
    <source>
        <dbReference type="ARBA" id="ARBA00000971"/>
    </source>
</evidence>
<dbReference type="InterPro" id="IPR050754">
    <property type="entry name" value="FKBP4/5/8-like"/>
</dbReference>
<keyword evidence="7" id="KW-1185">Reference proteome</keyword>
<keyword evidence="3" id="KW-0697">Rotamase</keyword>
<dbReference type="InterPro" id="IPR019734">
    <property type="entry name" value="TPR_rpt"/>
</dbReference>
<dbReference type="Gene3D" id="1.25.40.10">
    <property type="entry name" value="Tetratricopeptide repeat domain"/>
    <property type="match status" value="1"/>
</dbReference>
<name>A0A8H3EWU8_9LECA</name>
<keyword evidence="5" id="KW-0802">TPR repeat</keyword>
<evidence type="ECO:0000256" key="3">
    <source>
        <dbReference type="ARBA" id="ARBA00023110"/>
    </source>
</evidence>
<accession>A0A8H3EWU8</accession>
<dbReference type="PROSITE" id="PS50005">
    <property type="entry name" value="TPR"/>
    <property type="match status" value="1"/>
</dbReference>
<evidence type="ECO:0000313" key="6">
    <source>
        <dbReference type="EMBL" id="CAF9911732.1"/>
    </source>
</evidence>
<dbReference type="OrthoDB" id="5393544at2759"/>
<keyword evidence="4" id="KW-0413">Isomerase</keyword>
<evidence type="ECO:0000256" key="5">
    <source>
        <dbReference type="PROSITE-ProRule" id="PRU00339"/>
    </source>
</evidence>
<dbReference type="Proteomes" id="UP000664534">
    <property type="component" value="Unassembled WGS sequence"/>
</dbReference>
<organism evidence="6 7">
    <name type="scientific">Imshaugia aleurites</name>
    <dbReference type="NCBI Taxonomy" id="172621"/>
    <lineage>
        <taxon>Eukaryota</taxon>
        <taxon>Fungi</taxon>
        <taxon>Dikarya</taxon>
        <taxon>Ascomycota</taxon>
        <taxon>Pezizomycotina</taxon>
        <taxon>Lecanoromycetes</taxon>
        <taxon>OSLEUM clade</taxon>
        <taxon>Lecanoromycetidae</taxon>
        <taxon>Lecanorales</taxon>
        <taxon>Lecanorineae</taxon>
        <taxon>Parmeliaceae</taxon>
        <taxon>Imshaugia</taxon>
    </lineage>
</organism>
<proteinExistence type="predicted"/>
<dbReference type="GO" id="GO:0003755">
    <property type="term" value="F:peptidyl-prolyl cis-trans isomerase activity"/>
    <property type="evidence" value="ECO:0007669"/>
    <property type="project" value="UniProtKB-EC"/>
</dbReference>
<dbReference type="PANTHER" id="PTHR46512">
    <property type="entry name" value="PEPTIDYLPROLYL ISOMERASE"/>
    <property type="match status" value="1"/>
</dbReference>
<evidence type="ECO:0000313" key="7">
    <source>
        <dbReference type="Proteomes" id="UP000664534"/>
    </source>
</evidence>
<dbReference type="InterPro" id="IPR011990">
    <property type="entry name" value="TPR-like_helical_dom_sf"/>
</dbReference>
<dbReference type="SUPFAM" id="SSF48452">
    <property type="entry name" value="TPR-like"/>
    <property type="match status" value="1"/>
</dbReference>
<evidence type="ECO:0000256" key="2">
    <source>
        <dbReference type="ARBA" id="ARBA00013194"/>
    </source>
</evidence>
<dbReference type="EMBL" id="CAJPDT010000009">
    <property type="protein sequence ID" value="CAF9911732.1"/>
    <property type="molecule type" value="Genomic_DNA"/>
</dbReference>
<dbReference type="AlphaFoldDB" id="A0A8H3EWU8"/>
<sequence>MSSPGSVDMIPEATAPILLGLPVEIRLEIYRHLLSSKYIKRKIPYDDSMFETIYYNYDFHKAILRINCQVHQEATDVFYRENLFVCFTISSPEFRLFLRGSENVLFLSHSDSMRHFGGCAMDIIHHCPERWTSTSFLLVNDQLPNLLRTLRAYSQQLDQSLAKGPFSVRLFEDFGRWSTETQPRSFPVPTRIQSLLEPFELLYGVESLDIKGAVDEDYKQSVIRSATQQEPTVAEIITAASAIKNRGDEAFRETQYNLALSLYTSALRDFQVNRHCFEYTGSLTTGEFSQMSTAHAVRSFPIRLHLCLAAALVKVCEYKRAIDHAKMALKQIVTREAPPEEWEGFEISADEIGRALFWIGMAQKGLGDFPSAKSSFRLALKYHPEELMEESGRLEAGLE</sequence>